<dbReference type="Gene3D" id="2.40.50.120">
    <property type="match status" value="1"/>
</dbReference>
<evidence type="ECO:0000259" key="3">
    <source>
        <dbReference type="PROSITE" id="PS50189"/>
    </source>
</evidence>
<evidence type="ECO:0000256" key="2">
    <source>
        <dbReference type="SAM" id="MobiDB-lite"/>
    </source>
</evidence>
<comment type="caution">
    <text evidence="4">The sequence shown here is derived from an EMBL/GenBank/DDBJ whole genome shotgun (WGS) entry which is preliminary data.</text>
</comment>
<feature type="region of interest" description="Disordered" evidence="2">
    <location>
        <begin position="170"/>
        <end position="203"/>
    </location>
</feature>
<keyword evidence="1" id="KW-1015">Disulfide bond</keyword>
<accession>A0ABQ7TIM3</accession>
<feature type="non-terminal residue" evidence="4">
    <location>
        <position position="1"/>
    </location>
</feature>
<dbReference type="InterPro" id="IPR008993">
    <property type="entry name" value="TIMP-like_OB-fold"/>
</dbReference>
<sequence length="456" mass="51118">NQRPVESLGTAGTQPQLKYNAFSCPSELLCHLIDGLDGDEAGKEGKINRGRSGLRRRSSVGEYPTAMECVLEITTLTTSFSSSVFSKSLSLFNTVPYSGKSTQSFSKDAYGSVGSLDDQSKFLFRGRDSITRDDPMKGQPLPPATSQKVKVANTHLESLDKKKKIKNSVENHTGLRKQPIFQEKAFPSNNHEEGTPSISSFSQTNRMHTNRLQLEATNSISAYFHLPVYLHHHDRPLAEASTLKNGELGIGQNSGGLDHFNRPGKVNPNYKLSHSLRNATKPSLLTNRQTSSWLAHFSFLKNAADSTEMCLNDCRAEHEEVDAYCSSEFVVNGIVHDTATLHQGTRLVTLLVNSNGLYKMTRLYLDPDGFFFRVHMLVVDALNCSKPCPDFRLGSRYIVMGQLYHRRRQLPAALQQHVRGRLRPGDGLLWRGRSYVKRFNRRRHQKVQRAAHTKCG</sequence>
<feature type="domain" description="NTR" evidence="3">
    <location>
        <begin position="310"/>
        <end position="455"/>
    </location>
</feature>
<dbReference type="SUPFAM" id="SSF50242">
    <property type="entry name" value="TIMP-like"/>
    <property type="match status" value="1"/>
</dbReference>
<dbReference type="EMBL" id="JAIPUX010000439">
    <property type="protein sequence ID" value="KAH0629302.1"/>
    <property type="molecule type" value="Genomic_DNA"/>
</dbReference>
<proteinExistence type="predicted"/>
<evidence type="ECO:0000313" key="5">
    <source>
        <dbReference type="Proteomes" id="UP000826234"/>
    </source>
</evidence>
<dbReference type="PROSITE" id="PS50189">
    <property type="entry name" value="NTR"/>
    <property type="match status" value="1"/>
</dbReference>
<keyword evidence="5" id="KW-1185">Reference proteome</keyword>
<feature type="region of interest" description="Disordered" evidence="2">
    <location>
        <begin position="129"/>
        <end position="149"/>
    </location>
</feature>
<protein>
    <recommendedName>
        <fullName evidence="3">NTR domain-containing protein</fullName>
    </recommendedName>
</protein>
<dbReference type="InterPro" id="IPR001134">
    <property type="entry name" value="Netrin_domain"/>
</dbReference>
<dbReference type="PANTHER" id="PTHR35967">
    <property type="entry name" value="UPF0450 PROTEIN C17ORF58"/>
    <property type="match status" value="1"/>
</dbReference>
<dbReference type="PANTHER" id="PTHR35967:SF1">
    <property type="entry name" value="UPF0450 PROTEIN C17ORF58"/>
    <property type="match status" value="1"/>
</dbReference>
<gene>
    <name evidence="4" type="ORF">JD844_011262</name>
</gene>
<reference evidence="4 5" key="1">
    <citation type="journal article" date="2022" name="Gigascience">
        <title>A chromosome-level genome assembly and annotation of the desert horned lizard, Phrynosoma platyrhinos, provides insight into chromosomal rearrangements among reptiles.</title>
        <authorList>
            <person name="Koochekian N."/>
            <person name="Ascanio A."/>
            <person name="Farleigh K."/>
            <person name="Card D.C."/>
            <person name="Schield D.R."/>
            <person name="Castoe T.A."/>
            <person name="Jezkova T."/>
        </authorList>
    </citation>
    <scope>NUCLEOTIDE SEQUENCE [LARGE SCALE GENOMIC DNA]</scope>
    <source>
        <strain evidence="4">NK-2021</strain>
    </source>
</reference>
<name>A0ABQ7TIM3_PHRPL</name>
<organism evidence="4 5">
    <name type="scientific">Phrynosoma platyrhinos</name>
    <name type="common">Desert horned lizard</name>
    <dbReference type="NCBI Taxonomy" id="52577"/>
    <lineage>
        <taxon>Eukaryota</taxon>
        <taxon>Metazoa</taxon>
        <taxon>Chordata</taxon>
        <taxon>Craniata</taxon>
        <taxon>Vertebrata</taxon>
        <taxon>Euteleostomi</taxon>
        <taxon>Lepidosauria</taxon>
        <taxon>Squamata</taxon>
        <taxon>Bifurcata</taxon>
        <taxon>Unidentata</taxon>
        <taxon>Episquamata</taxon>
        <taxon>Toxicofera</taxon>
        <taxon>Iguania</taxon>
        <taxon>Phrynosomatidae</taxon>
        <taxon>Phrynosomatinae</taxon>
        <taxon>Phrynosoma</taxon>
    </lineage>
</organism>
<evidence type="ECO:0000256" key="1">
    <source>
        <dbReference type="ARBA" id="ARBA00023157"/>
    </source>
</evidence>
<dbReference type="Proteomes" id="UP000826234">
    <property type="component" value="Unassembled WGS sequence"/>
</dbReference>
<evidence type="ECO:0000313" key="4">
    <source>
        <dbReference type="EMBL" id="KAH0629302.1"/>
    </source>
</evidence>